<reference evidence="4" key="1">
    <citation type="submission" date="2021-02" db="EMBL/GenBank/DDBJ databases">
        <authorList>
            <person name="Nowell W R."/>
        </authorList>
    </citation>
    <scope>NUCLEOTIDE SEQUENCE</scope>
</reference>
<feature type="compositionally biased region" description="Low complexity" evidence="2">
    <location>
        <begin position="83"/>
        <end position="169"/>
    </location>
</feature>
<sequence length="895" mass="101042">MVSCEPFQSYKVPLKNNGQSIIEHNLVTIYLNLEWPDNINDNNPNLIIHIFDKKISPKPCKTETSMSYFQQNQSSLLVNPIHHQQQHPQQNFGSSYQQQQQQYYHHSSANNNNNNNEPPSTTTTTTTLPTGDHNDVSSTTTTVVFNSLSQPPSSSSSSSSTTTTASHPPIQHIKTELKTQLSPIYRRQQTPNSPPTCSSTNQQYLSSQHVIQTPSSDMDTQSNIQMAPISKSISSTSLSNIQTKQTLIHTNDLQQSSSIPSYPLSTSSAASTFKAFVPTCSKPHLTHEQNCSTMTLIKQQPNATLTAQTIVCRPPINRTIAQRAAVASQIRTNRSISMTPIKEQGQTSSTISLPFSISNIRTSDSPPNITTIVSQQQTNFPTMKKPIIRQRSTGSVNPRQRKKRITKQTSIPNAINHDQSSFYNQINLNDSKQQQQQSAFMIEEDQLCSPTPTLKSPTVKLVSPFSIQTTVSNTEIDQTIEDVINGHGNISINDTTQLPTKFQLQQQPSSQLVWVQNGTVTTKTWLSPLYQKQQQQQQQQQQLQQQQQQQQQLQQQQQQQQQSQSDYDPIGSTLTHQDVVNIAQQVVFPTNNEQNQMNTVLQTPLTANSKKRNRSKSTTNVTLKRNRNRKPLLNRPHSAAITSPRQEIIGKSTTTSPITPTLNLINKPISWSNIPTPSGFVTTTTNPPPLNSNQHLPSFDKNDSWQPQCVENVDSMLDEFQLVSIDEQRINSNHQFDFDLSTDGFSSKTNDQFTSSTPPPPPTRTNDNQRFTLSSTDKLTNSSITNSRLGTGDVDVYEHFLNPYSSSIWQENQVTSSVSTPPDFQINTFSMQHQQQQAHLQQQQQQHHHHHHQQQQQQQHHHQQQQQTQQQYYSSQINDEHFDPYNLQSQATKKK</sequence>
<feature type="region of interest" description="Disordered" evidence="2">
    <location>
        <begin position="83"/>
        <end position="208"/>
    </location>
</feature>
<feature type="compositionally biased region" description="Low complexity" evidence="2">
    <location>
        <begin position="832"/>
        <end position="845"/>
    </location>
</feature>
<evidence type="ECO:0000256" key="1">
    <source>
        <dbReference type="SAM" id="Coils"/>
    </source>
</evidence>
<dbReference type="EMBL" id="CAJNOI010000029">
    <property type="protein sequence ID" value="CAF0874738.1"/>
    <property type="molecule type" value="Genomic_DNA"/>
</dbReference>
<protein>
    <submittedName>
        <fullName evidence="4">Uncharacterized protein</fullName>
    </submittedName>
</protein>
<feature type="compositionally biased region" description="Polar residues" evidence="2">
    <location>
        <begin position="764"/>
        <end position="789"/>
    </location>
</feature>
<feature type="region of interest" description="Disordered" evidence="2">
    <location>
        <begin position="741"/>
        <end position="790"/>
    </location>
</feature>
<evidence type="ECO:0000313" key="4">
    <source>
        <dbReference type="EMBL" id="CAF0963627.1"/>
    </source>
</evidence>
<accession>A0A814E257</accession>
<dbReference type="OrthoDB" id="10043420at2759"/>
<dbReference type="EMBL" id="CAJNOM010000065">
    <property type="protein sequence ID" value="CAF0963627.1"/>
    <property type="molecule type" value="Genomic_DNA"/>
</dbReference>
<comment type="caution">
    <text evidence="4">The sequence shown here is derived from an EMBL/GenBank/DDBJ whole genome shotgun (WGS) entry which is preliminary data.</text>
</comment>
<evidence type="ECO:0000256" key="2">
    <source>
        <dbReference type="SAM" id="MobiDB-lite"/>
    </source>
</evidence>
<name>A0A814E257_9BILA</name>
<dbReference type="Proteomes" id="UP000663877">
    <property type="component" value="Unassembled WGS sequence"/>
</dbReference>
<gene>
    <name evidence="3" type="ORF">BJG266_LOCUS9094</name>
    <name evidence="4" type="ORF">QVE165_LOCUS12903</name>
</gene>
<keyword evidence="1" id="KW-0175">Coiled coil</keyword>
<feature type="compositionally biased region" description="Basic residues" evidence="2">
    <location>
        <begin position="846"/>
        <end position="863"/>
    </location>
</feature>
<keyword evidence="5" id="KW-1185">Reference proteome</keyword>
<evidence type="ECO:0000313" key="3">
    <source>
        <dbReference type="EMBL" id="CAF0874738.1"/>
    </source>
</evidence>
<dbReference type="AlphaFoldDB" id="A0A814E257"/>
<evidence type="ECO:0000313" key="5">
    <source>
        <dbReference type="Proteomes" id="UP000663832"/>
    </source>
</evidence>
<feature type="compositionally biased region" description="Polar residues" evidence="2">
    <location>
        <begin position="743"/>
        <end position="753"/>
    </location>
</feature>
<organism evidence="4 5">
    <name type="scientific">Adineta steineri</name>
    <dbReference type="NCBI Taxonomy" id="433720"/>
    <lineage>
        <taxon>Eukaryota</taxon>
        <taxon>Metazoa</taxon>
        <taxon>Spiralia</taxon>
        <taxon>Gnathifera</taxon>
        <taxon>Rotifera</taxon>
        <taxon>Eurotatoria</taxon>
        <taxon>Bdelloidea</taxon>
        <taxon>Adinetida</taxon>
        <taxon>Adinetidae</taxon>
        <taxon>Adineta</taxon>
    </lineage>
</organism>
<feature type="region of interest" description="Disordered" evidence="2">
    <location>
        <begin position="831"/>
        <end position="873"/>
    </location>
</feature>
<dbReference type="Proteomes" id="UP000663832">
    <property type="component" value="Unassembled WGS sequence"/>
</dbReference>
<proteinExistence type="predicted"/>
<feature type="coiled-coil region" evidence="1">
    <location>
        <begin position="529"/>
        <end position="566"/>
    </location>
</feature>
<feature type="region of interest" description="Disordered" evidence="2">
    <location>
        <begin position="602"/>
        <end position="623"/>
    </location>
</feature>
<feature type="compositionally biased region" description="Polar residues" evidence="2">
    <location>
        <begin position="178"/>
        <end position="208"/>
    </location>
</feature>